<dbReference type="InterPro" id="IPR004995">
    <property type="entry name" value="Spore_Ger"/>
</dbReference>
<evidence type="ECO:0000256" key="2">
    <source>
        <dbReference type="ARBA" id="ARBA00023136"/>
    </source>
</evidence>
<dbReference type="Pfam" id="PF03323">
    <property type="entry name" value="GerA"/>
    <property type="match status" value="1"/>
</dbReference>
<protein>
    <submittedName>
        <fullName evidence="4">Spore germination protein</fullName>
    </submittedName>
</protein>
<comment type="similarity">
    <text evidence="1">Belongs to the GerABKA family.</text>
</comment>
<dbReference type="InterPro" id="IPR050768">
    <property type="entry name" value="UPF0353/GerABKA_families"/>
</dbReference>
<dbReference type="PANTHER" id="PTHR22550:SF5">
    <property type="entry name" value="LEUCINE ZIPPER PROTEIN 4"/>
    <property type="match status" value="1"/>
</dbReference>
<feature type="transmembrane region" description="Helical" evidence="3">
    <location>
        <begin position="289"/>
        <end position="311"/>
    </location>
</feature>
<evidence type="ECO:0000313" key="4">
    <source>
        <dbReference type="EMBL" id="HIU22105.1"/>
    </source>
</evidence>
<keyword evidence="2 3" id="KW-0472">Membrane</keyword>
<organism evidence="4 5">
    <name type="scientific">Candidatus Fimihabitans intestinipullorum</name>
    <dbReference type="NCBI Taxonomy" id="2840820"/>
    <lineage>
        <taxon>Bacteria</taxon>
        <taxon>Bacillati</taxon>
        <taxon>Mycoplasmatota</taxon>
        <taxon>Mycoplasmatota incertae sedis</taxon>
        <taxon>Candidatus Fimihabitans</taxon>
    </lineage>
</organism>
<dbReference type="Proteomes" id="UP000824087">
    <property type="component" value="Unassembled WGS sequence"/>
</dbReference>
<evidence type="ECO:0000256" key="3">
    <source>
        <dbReference type="SAM" id="Phobius"/>
    </source>
</evidence>
<reference evidence="4" key="2">
    <citation type="journal article" date="2021" name="PeerJ">
        <title>Extensive microbial diversity within the chicken gut microbiome revealed by metagenomics and culture.</title>
        <authorList>
            <person name="Gilroy R."/>
            <person name="Ravi A."/>
            <person name="Getino M."/>
            <person name="Pursley I."/>
            <person name="Horton D.L."/>
            <person name="Alikhan N.F."/>
            <person name="Baker D."/>
            <person name="Gharbi K."/>
            <person name="Hall N."/>
            <person name="Watson M."/>
            <person name="Adriaenssens E.M."/>
            <person name="Foster-Nyarko E."/>
            <person name="Jarju S."/>
            <person name="Secka A."/>
            <person name="Antonio M."/>
            <person name="Oren A."/>
            <person name="Chaudhuri R.R."/>
            <person name="La Ragione R."/>
            <person name="Hildebrand F."/>
            <person name="Pallen M.J."/>
        </authorList>
    </citation>
    <scope>NUCLEOTIDE SEQUENCE</scope>
    <source>
        <strain evidence="4">CHK197-8231</strain>
    </source>
</reference>
<keyword evidence="3" id="KW-1133">Transmembrane helix</keyword>
<evidence type="ECO:0000256" key="1">
    <source>
        <dbReference type="ARBA" id="ARBA00005278"/>
    </source>
</evidence>
<feature type="transmembrane region" description="Helical" evidence="3">
    <location>
        <begin position="379"/>
        <end position="400"/>
    </location>
</feature>
<sequence length="495" mass="55790">MNKTKKLYTNLQKNIDTIKQMNGNSCDINSRIIHFKKNTVAYMYIESVASDDKVSDFLMRSLSEDVKDEIKLSTNKVYQRLKDTILNSKMRTVEDFDNLFYFLSSGFTVIFIDGNSSAIALETKSVLDRGVTEANDEKNLRGPKDSFTENYMMNLGLIRKRIKDPHLWLNETIVGRRSKTKVAVAYLQDVVPQEKVEKIVNKLKKIDIDGILDCGYILEYLSTKQYTDFPKAVTTERPDLVCGSILDGKIAIIVENSPYVIVLPGLFMDFFQTADDYYQKPSNVTLSRALRFLAFLTTIMTPALYIAVTTFNQEIIPDRLLISIAVQREGVPIPTIFEILILITTFEILRESDIRIPSAMGSSISIVGALVLGDAAVNAGIVSPIVVIVVAMTSISGFLFTDIDFINALRFWRVIFLIASAIMGLVGFVVIGIIFLTKICSLEIMGTPYLTPLSPLNQAILKDGLVRRARNKIKYRPDFFTKKNRRRLGVDQSEI</sequence>
<accession>A0A9D1HVI1</accession>
<dbReference type="EMBL" id="DVML01000007">
    <property type="protein sequence ID" value="HIU22105.1"/>
    <property type="molecule type" value="Genomic_DNA"/>
</dbReference>
<keyword evidence="3" id="KW-0812">Transmembrane</keyword>
<dbReference type="PIRSF" id="PIRSF005690">
    <property type="entry name" value="GerBA"/>
    <property type="match status" value="1"/>
</dbReference>
<feature type="transmembrane region" description="Helical" evidence="3">
    <location>
        <begin position="412"/>
        <end position="436"/>
    </location>
</feature>
<dbReference type="PANTHER" id="PTHR22550">
    <property type="entry name" value="SPORE GERMINATION PROTEIN"/>
    <property type="match status" value="1"/>
</dbReference>
<evidence type="ECO:0000313" key="5">
    <source>
        <dbReference type="Proteomes" id="UP000824087"/>
    </source>
</evidence>
<gene>
    <name evidence="4" type="ORF">IAD49_00840</name>
</gene>
<comment type="caution">
    <text evidence="4">The sequence shown here is derived from an EMBL/GenBank/DDBJ whole genome shotgun (WGS) entry which is preliminary data.</text>
</comment>
<dbReference type="AlphaFoldDB" id="A0A9D1HVI1"/>
<proteinExistence type="inferred from homology"/>
<reference evidence="4" key="1">
    <citation type="submission" date="2020-10" db="EMBL/GenBank/DDBJ databases">
        <authorList>
            <person name="Gilroy R."/>
        </authorList>
    </citation>
    <scope>NUCLEOTIDE SEQUENCE</scope>
    <source>
        <strain evidence="4">CHK197-8231</strain>
    </source>
</reference>
<dbReference type="GO" id="GO:0016020">
    <property type="term" value="C:membrane"/>
    <property type="evidence" value="ECO:0007669"/>
    <property type="project" value="InterPro"/>
</dbReference>
<name>A0A9D1HVI1_9BACT</name>
<dbReference type="GO" id="GO:0009847">
    <property type="term" value="P:spore germination"/>
    <property type="evidence" value="ECO:0007669"/>
    <property type="project" value="InterPro"/>
</dbReference>